<dbReference type="STRING" id="1385513.N780_17470"/>
<dbReference type="InterPro" id="IPR038691">
    <property type="entry name" value="ComJ_sf"/>
</dbReference>
<dbReference type="OrthoDB" id="9182344at2"/>
<dbReference type="Gene3D" id="2.60.34.30">
    <property type="entry name" value="Competence, DNA-entry nuclease inhibitor, ComJ"/>
    <property type="match status" value="1"/>
</dbReference>
<dbReference type="RefSeq" id="WP_036784080.1">
    <property type="nucleotide sequence ID" value="NZ_AVBG01000008.1"/>
</dbReference>
<gene>
    <name evidence="1" type="ORF">N780_17470</name>
</gene>
<dbReference type="AlphaFoldDB" id="A0A0A2VBJ3"/>
<organism evidence="1 2">
    <name type="scientific">Pontibacillus chungwhensis BH030062</name>
    <dbReference type="NCBI Taxonomy" id="1385513"/>
    <lineage>
        <taxon>Bacteria</taxon>
        <taxon>Bacillati</taxon>
        <taxon>Bacillota</taxon>
        <taxon>Bacilli</taxon>
        <taxon>Bacillales</taxon>
        <taxon>Bacillaceae</taxon>
        <taxon>Pontibacillus</taxon>
    </lineage>
</organism>
<dbReference type="InterPro" id="IPR020354">
    <property type="entry name" value="Competence_nuclease_inhibitor"/>
</dbReference>
<evidence type="ECO:0000313" key="1">
    <source>
        <dbReference type="EMBL" id="KGP91050.1"/>
    </source>
</evidence>
<proteinExistence type="predicted"/>
<dbReference type="Proteomes" id="UP000030153">
    <property type="component" value="Unassembled WGS sequence"/>
</dbReference>
<dbReference type="EMBL" id="AVBG01000008">
    <property type="protein sequence ID" value="KGP91050.1"/>
    <property type="molecule type" value="Genomic_DNA"/>
</dbReference>
<evidence type="ECO:0000313" key="2">
    <source>
        <dbReference type="Proteomes" id="UP000030153"/>
    </source>
</evidence>
<protein>
    <submittedName>
        <fullName evidence="1">Competence protein</fullName>
    </submittedName>
</protein>
<reference evidence="1 2" key="1">
    <citation type="submission" date="2013-08" db="EMBL/GenBank/DDBJ databases">
        <title>Genome of Pontibacillus chungwhensis.</title>
        <authorList>
            <person name="Wang Q."/>
            <person name="Wang G."/>
        </authorList>
    </citation>
    <scope>NUCLEOTIDE SEQUENCE [LARGE SCALE GENOMIC DNA]</scope>
    <source>
        <strain evidence="1 2">BH030062</strain>
    </source>
</reference>
<keyword evidence="2" id="KW-1185">Reference proteome</keyword>
<comment type="caution">
    <text evidence="1">The sequence shown here is derived from an EMBL/GenBank/DDBJ whole genome shotgun (WGS) entry which is preliminary data.</text>
</comment>
<accession>A0A0A2VBJ3</accession>
<dbReference type="Pfam" id="PF11033">
    <property type="entry name" value="ComJ"/>
    <property type="match status" value="1"/>
</dbReference>
<name>A0A0A2VBJ3_9BACI</name>
<dbReference type="eggNOG" id="ENOG502ZSTE">
    <property type="taxonomic scope" value="Bacteria"/>
</dbReference>
<sequence length="156" mass="17684">MNEMTFESDILYSQLAVFQYGLENPFNDWNDTHVNQGFAWREGSVSFGTLSNDEECKITVRVTDKKEVDIDAIRAIAVPLYINNKGIEVGTIMETKVIDIEEGMYELLFTVKRLENGLGHYSFSFIKNNNPMANIIKVDEELNPPSVLVMNAEPAI</sequence>